<reference evidence="3 4" key="1">
    <citation type="submission" date="2019-06" db="EMBL/GenBank/DDBJ databases">
        <title>Genome sequence of Litorilinea aerophila BAA-2444.</title>
        <authorList>
            <person name="Maclea K.S."/>
            <person name="Maurais E.G."/>
            <person name="Iannazzi L.C."/>
        </authorList>
    </citation>
    <scope>NUCLEOTIDE SEQUENCE [LARGE SCALE GENOMIC DNA]</scope>
    <source>
        <strain evidence="3 4">ATCC BAA-2444</strain>
    </source>
</reference>
<dbReference type="InParanoid" id="A0A540VGI2"/>
<dbReference type="InterPro" id="IPR016024">
    <property type="entry name" value="ARM-type_fold"/>
</dbReference>
<evidence type="ECO:0000313" key="3">
    <source>
        <dbReference type="EMBL" id="TQE95857.1"/>
    </source>
</evidence>
<dbReference type="Pfam" id="PF20703">
    <property type="entry name" value="nSTAND1"/>
    <property type="match status" value="1"/>
</dbReference>
<feature type="transmembrane region" description="Helical" evidence="1">
    <location>
        <begin position="927"/>
        <end position="948"/>
    </location>
</feature>
<sequence length="1051" mass="113221">MLVIPEALLEQIERGNVLLFVGERFARNQDGRALVDRLEDHLVARCQLSPDEDYTFPEAAQAYQDQFGRQALIQFLREQVELTGAQPQKAHDLIARLGSLKVIATTCVDRRLERAFEAAGRSLDVIVSSADVALEEGEKTQLYKLRGTLEQVQSLVLTEDDYEDFFLDQDSVSVVLEGYLARKTIVFVGYDLADPEFKRLFSKVTGALDLFARRAYAFGGEPSPRVLRWCKRHGVEVIDVRATAFLETLMAQLASRSRPSSTPAPLAGDPTPMPLPTRPYKHLSAYEAEDAPIFFGREQETAALLSLIHAHRLVLFYGPSGAGKTSLLQAGVLPRLAQADPPYVAVMVRALEEPETAIRQALARLRPDADLPPGSLVDCLAAATRDLPGTLVLVLDQFEEFFLRFSATARARFIAQMGRLFDARDVPVKVVFSLREEWLAAMGEFDDRLPEIFRTKMRLLPLTRSQARQAIQEPARRLGIRYAADLVEDLLDELVAGSTEGPAGSEDSTVMPPQLQLVCDGLYARAAADGREEITPADFAALGGAQGILARYVDTSLAEFSAPEREIARHLLLALVTSQGTRTAVRRELLTHGVSEWAGSQAVERILDRLVRQRLVRGVGDGDRYELTHDVLAATVASWVDEQDRQLKRARELLQQELADWQQDPELLLGESKFQRLDQVRDRLDLHGPAAALLARAAIRYDQEPDYWLARVGDEGAQETLLLSLLEHEAPEARVAAARLLAGVAGPSTAGALVTRILEDGCQPVRDQAARSLARLEAPDAVDRLAAALDEALPETQARVRRGLAQILHLDPSLLMGLDRRRRRGVAWTLAHMRLAANLPWLRQVVAVGAGAGGLAFGLGLTPPLVLHAAGTLYTPGAAGPVASVLDALFIGPMVALMGLVAGALLAAGIGVGRLLWPEPGRLLPRLVLGGLAGGVGTGLVLAPLVTVDADGPVAALLSSLGAGLFGVLLAWGVVAGLAVARWPVLAWAAAALGGGVGLVLMGLSGFAPFGTGPAAAVPPWLIPTSGALTGLLLAAGLQWALARRSPQAGV</sequence>
<comment type="caution">
    <text evidence="3">The sequence shown here is derived from an EMBL/GenBank/DDBJ whole genome shotgun (WGS) entry which is preliminary data.</text>
</comment>
<dbReference type="AlphaFoldDB" id="A0A540VGI2"/>
<protein>
    <recommendedName>
        <fullName evidence="2">Novel STAND NTPase 1 domain-containing protein</fullName>
    </recommendedName>
</protein>
<dbReference type="EMBL" id="VIGC01000011">
    <property type="protein sequence ID" value="TQE95857.1"/>
    <property type="molecule type" value="Genomic_DNA"/>
</dbReference>
<dbReference type="Pfam" id="PF13646">
    <property type="entry name" value="HEAT_2"/>
    <property type="match status" value="1"/>
</dbReference>
<gene>
    <name evidence="3" type="ORF">FKZ61_10505</name>
</gene>
<keyword evidence="1" id="KW-0472">Membrane</keyword>
<evidence type="ECO:0000259" key="2">
    <source>
        <dbReference type="Pfam" id="PF20703"/>
    </source>
</evidence>
<evidence type="ECO:0000313" key="4">
    <source>
        <dbReference type="Proteomes" id="UP000317371"/>
    </source>
</evidence>
<dbReference type="SUPFAM" id="SSF48371">
    <property type="entry name" value="ARM repeat"/>
    <property type="match status" value="1"/>
</dbReference>
<dbReference type="InterPro" id="IPR049052">
    <property type="entry name" value="nSTAND1"/>
</dbReference>
<dbReference type="OrthoDB" id="134501at2"/>
<keyword evidence="1" id="KW-1133">Transmembrane helix</keyword>
<keyword evidence="4" id="KW-1185">Reference proteome</keyword>
<name>A0A540VGI2_9CHLR</name>
<evidence type="ECO:0000256" key="1">
    <source>
        <dbReference type="SAM" id="Phobius"/>
    </source>
</evidence>
<dbReference type="Gene3D" id="3.40.50.300">
    <property type="entry name" value="P-loop containing nucleotide triphosphate hydrolases"/>
    <property type="match status" value="1"/>
</dbReference>
<dbReference type="InterPro" id="IPR011989">
    <property type="entry name" value="ARM-like"/>
</dbReference>
<dbReference type="SUPFAM" id="SSF52540">
    <property type="entry name" value="P-loop containing nucleoside triphosphate hydrolases"/>
    <property type="match status" value="1"/>
</dbReference>
<feature type="transmembrane region" description="Helical" evidence="1">
    <location>
        <begin position="954"/>
        <end position="978"/>
    </location>
</feature>
<dbReference type="Gene3D" id="1.25.10.10">
    <property type="entry name" value="Leucine-rich Repeat Variant"/>
    <property type="match status" value="1"/>
</dbReference>
<proteinExistence type="predicted"/>
<dbReference type="RefSeq" id="WP_141610080.1">
    <property type="nucleotide sequence ID" value="NZ_VIGC02000011.1"/>
</dbReference>
<feature type="transmembrane region" description="Helical" evidence="1">
    <location>
        <begin position="890"/>
        <end position="915"/>
    </location>
</feature>
<dbReference type="Proteomes" id="UP000317371">
    <property type="component" value="Unassembled WGS sequence"/>
</dbReference>
<organism evidence="3 4">
    <name type="scientific">Litorilinea aerophila</name>
    <dbReference type="NCBI Taxonomy" id="1204385"/>
    <lineage>
        <taxon>Bacteria</taxon>
        <taxon>Bacillati</taxon>
        <taxon>Chloroflexota</taxon>
        <taxon>Caldilineae</taxon>
        <taxon>Caldilineales</taxon>
        <taxon>Caldilineaceae</taxon>
        <taxon>Litorilinea</taxon>
    </lineage>
</organism>
<dbReference type="InterPro" id="IPR027417">
    <property type="entry name" value="P-loop_NTPase"/>
</dbReference>
<feature type="transmembrane region" description="Helical" evidence="1">
    <location>
        <begin position="1021"/>
        <end position="1042"/>
    </location>
</feature>
<keyword evidence="1" id="KW-0812">Transmembrane</keyword>
<dbReference type="Pfam" id="PF13289">
    <property type="entry name" value="SIR2_2"/>
    <property type="match status" value="1"/>
</dbReference>
<accession>A0A540VGI2</accession>
<feature type="domain" description="Novel STAND NTPase 1" evidence="2">
    <location>
        <begin position="279"/>
        <end position="664"/>
    </location>
</feature>
<feature type="transmembrane region" description="Helical" evidence="1">
    <location>
        <begin position="985"/>
        <end position="1009"/>
    </location>
</feature>